<dbReference type="PROSITE" id="PS50954">
    <property type="entry name" value="LEM"/>
    <property type="match status" value="1"/>
</dbReference>
<dbReference type="Pfam" id="PF03020">
    <property type="entry name" value="LEM"/>
    <property type="match status" value="1"/>
</dbReference>
<keyword evidence="2" id="KW-0597">Phosphoprotein</keyword>
<dbReference type="InterPro" id="IPR034394">
    <property type="entry name" value="Man1_RRM"/>
</dbReference>
<dbReference type="InterPro" id="IPR003887">
    <property type="entry name" value="LEM_dom"/>
</dbReference>
<feature type="compositionally biased region" description="Low complexity" evidence="7">
    <location>
        <begin position="147"/>
        <end position="157"/>
    </location>
</feature>
<feature type="domain" description="LEM" evidence="9">
    <location>
        <begin position="3"/>
        <end position="47"/>
    </location>
</feature>
<evidence type="ECO:0000256" key="8">
    <source>
        <dbReference type="SAM" id="Phobius"/>
    </source>
</evidence>
<dbReference type="OrthoDB" id="118234at2759"/>
<dbReference type="InterPro" id="IPR035979">
    <property type="entry name" value="RBD_domain_sf"/>
</dbReference>
<evidence type="ECO:0000313" key="10">
    <source>
        <dbReference type="EMBL" id="CAH1390158.1"/>
    </source>
</evidence>
<keyword evidence="4 8" id="KW-1133">Transmembrane helix</keyword>
<proteinExistence type="predicted"/>
<feature type="transmembrane region" description="Helical" evidence="8">
    <location>
        <begin position="484"/>
        <end position="505"/>
    </location>
</feature>
<evidence type="ECO:0000256" key="5">
    <source>
        <dbReference type="ARBA" id="ARBA00023136"/>
    </source>
</evidence>
<dbReference type="Gene3D" id="1.10.10.1180">
    <property type="entry name" value="MAN1, winged-helix domain"/>
    <property type="match status" value="1"/>
</dbReference>
<protein>
    <recommendedName>
        <fullName evidence="9">LEM domain-containing protein</fullName>
    </recommendedName>
</protein>
<evidence type="ECO:0000256" key="2">
    <source>
        <dbReference type="ARBA" id="ARBA00022553"/>
    </source>
</evidence>
<evidence type="ECO:0000256" key="4">
    <source>
        <dbReference type="ARBA" id="ARBA00022989"/>
    </source>
</evidence>
<dbReference type="InterPro" id="IPR018996">
    <property type="entry name" value="Man1/Src1-like_C"/>
</dbReference>
<gene>
    <name evidence="10" type="ORF">NEZAVI_LOCUS1404</name>
</gene>
<feature type="transmembrane region" description="Helical" evidence="8">
    <location>
        <begin position="313"/>
        <end position="340"/>
    </location>
</feature>
<dbReference type="InterPro" id="IPR012677">
    <property type="entry name" value="Nucleotide-bd_a/b_plait_sf"/>
</dbReference>
<dbReference type="CDD" id="cd12934">
    <property type="entry name" value="LEM"/>
    <property type="match status" value="1"/>
</dbReference>
<dbReference type="EMBL" id="OV725077">
    <property type="protein sequence ID" value="CAH1390158.1"/>
    <property type="molecule type" value="Genomic_DNA"/>
</dbReference>
<evidence type="ECO:0000259" key="9">
    <source>
        <dbReference type="PROSITE" id="PS50954"/>
    </source>
</evidence>
<name>A0A9P0E5D8_NEZVI</name>
<feature type="compositionally biased region" description="Polar residues" evidence="7">
    <location>
        <begin position="52"/>
        <end position="66"/>
    </location>
</feature>
<evidence type="ECO:0000256" key="3">
    <source>
        <dbReference type="ARBA" id="ARBA00022692"/>
    </source>
</evidence>
<dbReference type="GO" id="GO:0006998">
    <property type="term" value="P:nuclear envelope organization"/>
    <property type="evidence" value="ECO:0007669"/>
    <property type="project" value="TreeGrafter"/>
</dbReference>
<organism evidence="10 11">
    <name type="scientific">Nezara viridula</name>
    <name type="common">Southern green stink bug</name>
    <name type="synonym">Cimex viridulus</name>
    <dbReference type="NCBI Taxonomy" id="85310"/>
    <lineage>
        <taxon>Eukaryota</taxon>
        <taxon>Metazoa</taxon>
        <taxon>Ecdysozoa</taxon>
        <taxon>Arthropoda</taxon>
        <taxon>Hexapoda</taxon>
        <taxon>Insecta</taxon>
        <taxon>Pterygota</taxon>
        <taxon>Neoptera</taxon>
        <taxon>Paraneoptera</taxon>
        <taxon>Hemiptera</taxon>
        <taxon>Heteroptera</taxon>
        <taxon>Panheteroptera</taxon>
        <taxon>Pentatomomorpha</taxon>
        <taxon>Pentatomoidea</taxon>
        <taxon>Pentatomidae</taxon>
        <taxon>Pentatominae</taxon>
        <taxon>Nezara</taxon>
    </lineage>
</organism>
<dbReference type="SUPFAM" id="SSF54928">
    <property type="entry name" value="RNA-binding domain, RBD"/>
    <property type="match status" value="1"/>
</dbReference>
<dbReference type="GO" id="GO:0005637">
    <property type="term" value="C:nuclear inner membrane"/>
    <property type="evidence" value="ECO:0007669"/>
    <property type="project" value="UniProtKB-SubCell"/>
</dbReference>
<dbReference type="Pfam" id="PF09402">
    <property type="entry name" value="MSC"/>
    <property type="match status" value="1"/>
</dbReference>
<keyword evidence="11" id="KW-1185">Reference proteome</keyword>
<feature type="region of interest" description="Disordered" evidence="7">
    <location>
        <begin position="138"/>
        <end position="166"/>
    </location>
</feature>
<evidence type="ECO:0000256" key="1">
    <source>
        <dbReference type="ARBA" id="ARBA00004473"/>
    </source>
</evidence>
<dbReference type="Proteomes" id="UP001152798">
    <property type="component" value="Chromosome 1"/>
</dbReference>
<evidence type="ECO:0000256" key="7">
    <source>
        <dbReference type="SAM" id="MobiDB-lite"/>
    </source>
</evidence>
<dbReference type="Gene3D" id="1.10.720.40">
    <property type="match status" value="1"/>
</dbReference>
<dbReference type="InterPro" id="IPR011015">
    <property type="entry name" value="LEM/LEM-like_dom_sf"/>
</dbReference>
<dbReference type="PANTHER" id="PTHR13428:SF12">
    <property type="entry name" value="INNER NUCLEAR MEMBRANE PROTEIN MAN1"/>
    <property type="match status" value="1"/>
</dbReference>
<dbReference type="PANTHER" id="PTHR13428">
    <property type="entry name" value="INNER NUCLEAR MEMBRANE PROTEIN MAN1 LEM DOMAIN CONTAINING PROTEIN"/>
    <property type="match status" value="1"/>
</dbReference>
<dbReference type="SUPFAM" id="SSF63451">
    <property type="entry name" value="LEM domain"/>
    <property type="match status" value="1"/>
</dbReference>
<evidence type="ECO:0000256" key="6">
    <source>
        <dbReference type="ARBA" id="ARBA00023242"/>
    </source>
</evidence>
<feature type="region of interest" description="Disordered" evidence="7">
    <location>
        <begin position="52"/>
        <end position="126"/>
    </location>
</feature>
<keyword evidence="5 8" id="KW-0472">Membrane</keyword>
<keyword evidence="3 8" id="KW-0812">Transmembrane</keyword>
<dbReference type="SMART" id="SM00540">
    <property type="entry name" value="LEM"/>
    <property type="match status" value="1"/>
</dbReference>
<keyword evidence="6" id="KW-0539">Nucleus</keyword>
<dbReference type="InterPro" id="IPR052277">
    <property type="entry name" value="INM_ESCRT-Associated"/>
</dbReference>
<dbReference type="AlphaFoldDB" id="A0A9P0E5D8"/>
<comment type="subcellular location">
    <subcellularLocation>
        <location evidence="1">Nucleus inner membrane</location>
        <topology evidence="1">Multi-pass membrane protein</topology>
    </subcellularLocation>
</comment>
<dbReference type="GO" id="GO:0031490">
    <property type="term" value="F:chromatin DNA binding"/>
    <property type="evidence" value="ECO:0007669"/>
    <property type="project" value="TreeGrafter"/>
</dbReference>
<dbReference type="CDD" id="cd12286">
    <property type="entry name" value="RRM_Man1"/>
    <property type="match status" value="1"/>
</dbReference>
<dbReference type="Gene3D" id="3.30.70.330">
    <property type="match status" value="1"/>
</dbReference>
<feature type="compositionally biased region" description="Polar residues" evidence="7">
    <location>
        <begin position="109"/>
        <end position="121"/>
    </location>
</feature>
<dbReference type="GO" id="GO:0030514">
    <property type="term" value="P:negative regulation of BMP signaling pathway"/>
    <property type="evidence" value="ECO:0007669"/>
    <property type="project" value="TreeGrafter"/>
</dbReference>
<evidence type="ECO:0000313" key="11">
    <source>
        <dbReference type="Proteomes" id="UP001152798"/>
    </source>
</evidence>
<accession>A0A9P0E5D8</accession>
<reference evidence="10" key="1">
    <citation type="submission" date="2022-01" db="EMBL/GenBank/DDBJ databases">
        <authorList>
            <person name="King R."/>
        </authorList>
    </citation>
    <scope>NUCLEOTIDE SEQUENCE</scope>
</reference>
<dbReference type="InterPro" id="IPR041885">
    <property type="entry name" value="MAN1_winged_helix_dom"/>
</dbReference>
<sequence>MASVDLENLSDVEIRAKFLELGCPVGPVTATTRKILLKKLKTLLEQNQSSVDLNSSKYDPRTISQSSEDESDLNTSRTRSSRKSMPPPRSNKSPKRKSPSRASLVSEPLANSTFSEQTSVSKMRKESVNSYAIPTISGFEPRKSTRSSLGLNNSSNSQDLYSDNVEESSNDLSFTKSSRSFVSQGSNENLKVTNSSPKHSPDLGFGLSDAFKSRLQASGASYTSYSSPRLSTSNQPYASDFLRRLSANKSVSSVGITSNISSSHSLSSKLLDVKESDDEDNGTAPVYARFTQGSRSSPTQIKGRHRLLLQDSWLLFDAPISAVLLLLFSLFFVVIGVTYINMHSSETSLGSYSDLHYPICRPPQPDSQQIPRVNCIREADKETSTKVLKILYSELHNKLASSPCVKIGDGPFGLSDSELISYVAEADPSLGPWITEQMLPNVKILISANPRLKLIDISGGMAIVNPPVPFICLIFNNLMKMADWALRAGVAIVSFLAIYFGARWYMMREASHKQEVYKLVSNIIEIVASQSQSPESYVAISHVRDQLIAPQDRNSLDKLWKDAVEVLNSDSRIRCEQQVVEGEDCLVWRWVASSYNPNKRKVWQGQAFDTMEGSVNSLPNSPTSCLKIRHMFDAALEEGDDWVATVVDAILEKCSDARILHIAVERQSREGCVYMKCGSPRDAGIAYRALHGSWFDSNLVTVKYIREARYLERFPESAKCTQPLYPSNESRNSLN</sequence>
<dbReference type="FunFam" id="3.30.70.330:FF:000176">
    <property type="entry name" value="Inner nuclear membrane protein Man1"/>
    <property type="match status" value="1"/>
</dbReference>
<dbReference type="FunFam" id="1.10.720.40:FF:000001">
    <property type="entry name" value="LEM domain containing 2, isoform CRA_a"/>
    <property type="match status" value="1"/>
</dbReference>